<organism evidence="1 2">
    <name type="scientific">Sphingobacterium daejeonense</name>
    <dbReference type="NCBI Taxonomy" id="371142"/>
    <lineage>
        <taxon>Bacteria</taxon>
        <taxon>Pseudomonadati</taxon>
        <taxon>Bacteroidota</taxon>
        <taxon>Sphingobacteriia</taxon>
        <taxon>Sphingobacteriales</taxon>
        <taxon>Sphingobacteriaceae</taxon>
        <taxon>Sphingobacterium</taxon>
    </lineage>
</organism>
<name>A0ABW3RNQ1_9SPHI</name>
<dbReference type="Proteomes" id="UP001597205">
    <property type="component" value="Unassembled WGS sequence"/>
</dbReference>
<dbReference type="EMBL" id="JBHTKY010000017">
    <property type="protein sequence ID" value="MFD1166317.1"/>
    <property type="molecule type" value="Genomic_DNA"/>
</dbReference>
<protein>
    <submittedName>
        <fullName evidence="1">Uncharacterized protein</fullName>
    </submittedName>
</protein>
<proteinExistence type="predicted"/>
<keyword evidence="2" id="KW-1185">Reference proteome</keyword>
<comment type="caution">
    <text evidence="1">The sequence shown here is derived from an EMBL/GenBank/DDBJ whole genome shotgun (WGS) entry which is preliminary data.</text>
</comment>
<evidence type="ECO:0000313" key="2">
    <source>
        <dbReference type="Proteomes" id="UP001597205"/>
    </source>
</evidence>
<gene>
    <name evidence="1" type="ORF">ACFQ2C_11935</name>
</gene>
<accession>A0ABW3RNQ1</accession>
<sequence>MAIISKGILGAYYGKVGEVVGSSWRGINYVKSLPRKIKEQLQKRH</sequence>
<dbReference type="RefSeq" id="WP_380896874.1">
    <property type="nucleotide sequence ID" value="NZ_JBHTKY010000017.1"/>
</dbReference>
<reference evidence="2" key="1">
    <citation type="journal article" date="2019" name="Int. J. Syst. Evol. Microbiol.">
        <title>The Global Catalogue of Microorganisms (GCM) 10K type strain sequencing project: providing services to taxonomists for standard genome sequencing and annotation.</title>
        <authorList>
            <consortium name="The Broad Institute Genomics Platform"/>
            <consortium name="The Broad Institute Genome Sequencing Center for Infectious Disease"/>
            <person name="Wu L."/>
            <person name="Ma J."/>
        </authorList>
    </citation>
    <scope>NUCLEOTIDE SEQUENCE [LARGE SCALE GENOMIC DNA]</scope>
    <source>
        <strain evidence="2">CCUG 52468</strain>
    </source>
</reference>
<evidence type="ECO:0000313" key="1">
    <source>
        <dbReference type="EMBL" id="MFD1166317.1"/>
    </source>
</evidence>